<evidence type="ECO:0000313" key="7">
    <source>
        <dbReference type="EMBL" id="CAK4032112.1"/>
    </source>
</evidence>
<dbReference type="PANTHER" id="PTHR46300">
    <property type="entry name" value="P450, PUTATIVE (EUROFUNG)-RELATED-RELATED"/>
    <property type="match status" value="1"/>
</dbReference>
<dbReference type="EMBL" id="CAVMBE010000058">
    <property type="protein sequence ID" value="CAK4032112.1"/>
    <property type="molecule type" value="Genomic_DNA"/>
</dbReference>
<keyword evidence="8" id="KW-1185">Reference proteome</keyword>
<evidence type="ECO:0000256" key="4">
    <source>
        <dbReference type="ARBA" id="ARBA00023004"/>
    </source>
</evidence>
<comment type="cofactor">
    <cofactor evidence="6">
        <name>heme</name>
        <dbReference type="ChEBI" id="CHEBI:30413"/>
    </cofactor>
</comment>
<dbReference type="GO" id="GO:0020037">
    <property type="term" value="F:heme binding"/>
    <property type="evidence" value="ECO:0007669"/>
    <property type="project" value="InterPro"/>
</dbReference>
<feature type="binding site" description="axial binding residue" evidence="6">
    <location>
        <position position="445"/>
    </location>
    <ligand>
        <name>heme</name>
        <dbReference type="ChEBI" id="CHEBI:30413"/>
    </ligand>
    <ligandPart>
        <name>Fe</name>
        <dbReference type="ChEBI" id="CHEBI:18248"/>
    </ligandPart>
</feature>
<dbReference type="Pfam" id="PF00067">
    <property type="entry name" value="p450"/>
    <property type="match status" value="1"/>
</dbReference>
<keyword evidence="2 6" id="KW-0479">Metal-binding</keyword>
<keyword evidence="5" id="KW-0503">Monooxygenase</keyword>
<comment type="similarity">
    <text evidence="1">Belongs to the cytochrome P450 family.</text>
</comment>
<dbReference type="InterPro" id="IPR036396">
    <property type="entry name" value="Cyt_P450_sf"/>
</dbReference>
<dbReference type="SUPFAM" id="SSF48264">
    <property type="entry name" value="Cytochrome P450"/>
    <property type="match status" value="1"/>
</dbReference>
<dbReference type="GO" id="GO:0016705">
    <property type="term" value="F:oxidoreductase activity, acting on paired donors, with incorporation or reduction of molecular oxygen"/>
    <property type="evidence" value="ECO:0007669"/>
    <property type="project" value="InterPro"/>
</dbReference>
<accession>A0AAI8Z451</accession>
<dbReference type="CDD" id="cd11065">
    <property type="entry name" value="CYP64-like"/>
    <property type="match status" value="1"/>
</dbReference>
<protein>
    <submittedName>
        <fullName evidence="7">Cytochrome P450</fullName>
    </submittedName>
</protein>
<evidence type="ECO:0000256" key="3">
    <source>
        <dbReference type="ARBA" id="ARBA00023002"/>
    </source>
</evidence>
<reference evidence="7" key="1">
    <citation type="submission" date="2023-11" db="EMBL/GenBank/DDBJ databases">
        <authorList>
            <person name="Alioto T."/>
            <person name="Alioto T."/>
            <person name="Gomez Garrido J."/>
        </authorList>
    </citation>
    <scope>NUCLEOTIDE SEQUENCE</scope>
</reference>
<evidence type="ECO:0000256" key="6">
    <source>
        <dbReference type="PIRSR" id="PIRSR602401-1"/>
    </source>
</evidence>
<evidence type="ECO:0000256" key="5">
    <source>
        <dbReference type="ARBA" id="ARBA00023033"/>
    </source>
</evidence>
<dbReference type="InterPro" id="IPR050364">
    <property type="entry name" value="Cytochrome_P450_fung"/>
</dbReference>
<keyword evidence="3" id="KW-0560">Oxidoreductase</keyword>
<organism evidence="7 8">
    <name type="scientific">Lecanosticta acicola</name>
    <dbReference type="NCBI Taxonomy" id="111012"/>
    <lineage>
        <taxon>Eukaryota</taxon>
        <taxon>Fungi</taxon>
        <taxon>Dikarya</taxon>
        <taxon>Ascomycota</taxon>
        <taxon>Pezizomycotina</taxon>
        <taxon>Dothideomycetes</taxon>
        <taxon>Dothideomycetidae</taxon>
        <taxon>Mycosphaerellales</taxon>
        <taxon>Mycosphaerellaceae</taxon>
        <taxon>Lecanosticta</taxon>
    </lineage>
</organism>
<dbReference type="GO" id="GO:0005506">
    <property type="term" value="F:iron ion binding"/>
    <property type="evidence" value="ECO:0007669"/>
    <property type="project" value="InterPro"/>
</dbReference>
<dbReference type="PRINTS" id="PR00463">
    <property type="entry name" value="EP450I"/>
</dbReference>
<dbReference type="PANTHER" id="PTHR46300:SF2">
    <property type="entry name" value="CYTOCHROME P450 MONOOXYGENASE ALNH-RELATED"/>
    <property type="match status" value="1"/>
</dbReference>
<keyword evidence="6" id="KW-0349">Heme</keyword>
<evidence type="ECO:0000256" key="1">
    <source>
        <dbReference type="ARBA" id="ARBA00010617"/>
    </source>
</evidence>
<dbReference type="PRINTS" id="PR00385">
    <property type="entry name" value="P450"/>
</dbReference>
<dbReference type="Proteomes" id="UP001296104">
    <property type="component" value="Unassembled WGS sequence"/>
</dbReference>
<sequence length="531" mass="60564">MTTLIQWSWVALVGLVLWVLLRWSLVPGSRSKYLPPGPTTYPLLGNITSIPRTGIHLQFTRWAKQYGPVFSLKIGHGTMVVLTSASHATELLDKRSGKYSNRPSSHIIGELVYGNDHPMFMNPDDRWRLRRKLYAEILQETKCAQEHTRLIDAETTQLLRDLCVEPDSFMAHPGRLSNSLTMSLVYGVRTPSYDSDHYVKLQEIMTKLSALGEIGATPPVDLLGFLKWIPERFWGNWRTKAEQLRKKVHGLHTPLVDRVIERRETMGERNSFLDSILDKQEKLQLSRNEIDIMCANLLEGGTDTMATTILTLFQAMAIHPEWQIEAQKQIESVVDEFTMPSFEHFDRLPLVTSIVKELLRWRPPAPGAFPHALAKADEVDHMELPKDSTVIFNIWGIHHDPERYLSAEKFDPARFVNHTQMSSAYTNSGHDKRDHFAYGAGRRICPGIHLAERALFLASARVLWAFTIKHKTNSTGRAVPISVDPETAYRDGFLNQCRPFMVDLVPRSQQRLETIMASFARAEVDVLNSYD</sequence>
<dbReference type="Gene3D" id="1.10.630.10">
    <property type="entry name" value="Cytochrome P450"/>
    <property type="match status" value="1"/>
</dbReference>
<evidence type="ECO:0000256" key="2">
    <source>
        <dbReference type="ARBA" id="ARBA00022723"/>
    </source>
</evidence>
<proteinExistence type="inferred from homology"/>
<evidence type="ECO:0000313" key="8">
    <source>
        <dbReference type="Proteomes" id="UP001296104"/>
    </source>
</evidence>
<dbReference type="GO" id="GO:0004497">
    <property type="term" value="F:monooxygenase activity"/>
    <property type="evidence" value="ECO:0007669"/>
    <property type="project" value="UniProtKB-KW"/>
</dbReference>
<dbReference type="InterPro" id="IPR001128">
    <property type="entry name" value="Cyt_P450"/>
</dbReference>
<keyword evidence="4 6" id="KW-0408">Iron</keyword>
<name>A0AAI8Z451_9PEZI</name>
<dbReference type="AlphaFoldDB" id="A0AAI8Z451"/>
<dbReference type="InterPro" id="IPR002401">
    <property type="entry name" value="Cyt_P450_E_grp-I"/>
</dbReference>
<gene>
    <name evidence="7" type="ORF">LECACI_7A007270</name>
</gene>
<comment type="caution">
    <text evidence="7">The sequence shown here is derived from an EMBL/GenBank/DDBJ whole genome shotgun (WGS) entry which is preliminary data.</text>
</comment>